<organism evidence="1 2">
    <name type="scientific">Tetrahymena thermophila (strain SB210)</name>
    <dbReference type="NCBI Taxonomy" id="312017"/>
    <lineage>
        <taxon>Eukaryota</taxon>
        <taxon>Sar</taxon>
        <taxon>Alveolata</taxon>
        <taxon>Ciliophora</taxon>
        <taxon>Intramacronucleata</taxon>
        <taxon>Oligohymenophorea</taxon>
        <taxon>Hymenostomatida</taxon>
        <taxon>Tetrahymenina</taxon>
        <taxon>Tetrahymenidae</taxon>
        <taxon>Tetrahymena</taxon>
    </lineage>
</organism>
<dbReference type="AlphaFoldDB" id="I7MH05"/>
<sequence>MSEKYSKEELDNYYEIYYEEWKQLEPISNGTSFALLNLIGVQIENIELFLRKCNSFMDPSGARRLDNILNMFEFINSGQDQLTIRFPIITIDQIIIESDTHMQYIKTDKIPEDLREVFKYQCVIQQFSIDIREIEKVIKLRGNELVRIYKELFEESIYIENTVMNEVFLEKYYPETFFKLKGLNINHNC</sequence>
<name>I7MH05_TETTS</name>
<gene>
    <name evidence="1" type="ORF">TTHERM_00420550</name>
</gene>
<dbReference type="EMBL" id="GG662536">
    <property type="protein sequence ID" value="EAR85647.2"/>
    <property type="molecule type" value="Genomic_DNA"/>
</dbReference>
<keyword evidence="2" id="KW-1185">Reference proteome</keyword>
<dbReference type="Proteomes" id="UP000009168">
    <property type="component" value="Unassembled WGS sequence"/>
</dbReference>
<accession>I7MH05</accession>
<evidence type="ECO:0000313" key="2">
    <source>
        <dbReference type="Proteomes" id="UP000009168"/>
    </source>
</evidence>
<dbReference type="GeneID" id="7831449"/>
<dbReference type="KEGG" id="tet:TTHERM_00420550"/>
<dbReference type="RefSeq" id="XP_001033310.2">
    <property type="nucleotide sequence ID" value="XM_001033310.2"/>
</dbReference>
<evidence type="ECO:0000313" key="1">
    <source>
        <dbReference type="EMBL" id="EAR85647.2"/>
    </source>
</evidence>
<reference evidence="2" key="1">
    <citation type="journal article" date="2006" name="PLoS Biol.">
        <title>Macronuclear genome sequence of the ciliate Tetrahymena thermophila, a model eukaryote.</title>
        <authorList>
            <person name="Eisen J.A."/>
            <person name="Coyne R.S."/>
            <person name="Wu M."/>
            <person name="Wu D."/>
            <person name="Thiagarajan M."/>
            <person name="Wortman J.R."/>
            <person name="Badger J.H."/>
            <person name="Ren Q."/>
            <person name="Amedeo P."/>
            <person name="Jones K.M."/>
            <person name="Tallon L.J."/>
            <person name="Delcher A.L."/>
            <person name="Salzberg S.L."/>
            <person name="Silva J.C."/>
            <person name="Haas B.J."/>
            <person name="Majoros W.H."/>
            <person name="Farzad M."/>
            <person name="Carlton J.M."/>
            <person name="Smith R.K. Jr."/>
            <person name="Garg J."/>
            <person name="Pearlman R.E."/>
            <person name="Karrer K.M."/>
            <person name="Sun L."/>
            <person name="Manning G."/>
            <person name="Elde N.C."/>
            <person name="Turkewitz A.P."/>
            <person name="Asai D.J."/>
            <person name="Wilkes D.E."/>
            <person name="Wang Y."/>
            <person name="Cai H."/>
            <person name="Collins K."/>
            <person name="Stewart B.A."/>
            <person name="Lee S.R."/>
            <person name="Wilamowska K."/>
            <person name="Weinberg Z."/>
            <person name="Ruzzo W.L."/>
            <person name="Wloga D."/>
            <person name="Gaertig J."/>
            <person name="Frankel J."/>
            <person name="Tsao C.-C."/>
            <person name="Gorovsky M.A."/>
            <person name="Keeling P.J."/>
            <person name="Waller R.F."/>
            <person name="Patron N.J."/>
            <person name="Cherry J.M."/>
            <person name="Stover N.A."/>
            <person name="Krieger C.J."/>
            <person name="del Toro C."/>
            <person name="Ryder H.F."/>
            <person name="Williamson S.C."/>
            <person name="Barbeau R.A."/>
            <person name="Hamilton E.P."/>
            <person name="Orias E."/>
        </authorList>
    </citation>
    <scope>NUCLEOTIDE SEQUENCE [LARGE SCALE GENOMIC DNA]</scope>
    <source>
        <strain evidence="2">SB210</strain>
    </source>
</reference>
<proteinExistence type="predicted"/>
<dbReference type="InParanoid" id="I7MH05"/>
<protein>
    <submittedName>
        <fullName evidence="1">Uncharacterized protein</fullName>
    </submittedName>
</protein>